<evidence type="ECO:0000256" key="1">
    <source>
        <dbReference type="ARBA" id="ARBA00023015"/>
    </source>
</evidence>
<dbReference type="PROSITE" id="PS00041">
    <property type="entry name" value="HTH_ARAC_FAMILY_1"/>
    <property type="match status" value="1"/>
</dbReference>
<dbReference type="Pfam" id="PF06445">
    <property type="entry name" value="GyrI-like"/>
    <property type="match status" value="1"/>
</dbReference>
<gene>
    <name evidence="5" type="primary">rob_2</name>
    <name evidence="5" type="ORF">GMA8713_04037</name>
</gene>
<dbReference type="AlphaFoldDB" id="A0A128FI69"/>
<evidence type="ECO:0000256" key="2">
    <source>
        <dbReference type="ARBA" id="ARBA00023125"/>
    </source>
</evidence>
<proteinExistence type="predicted"/>
<dbReference type="InterPro" id="IPR009057">
    <property type="entry name" value="Homeodomain-like_sf"/>
</dbReference>
<protein>
    <submittedName>
        <fullName evidence="5">Right origin-binding protein</fullName>
    </submittedName>
</protein>
<name>A0A128FI69_9GAMM</name>
<feature type="domain" description="HTH araC/xylS-type" evidence="4">
    <location>
        <begin position="22"/>
        <end position="121"/>
    </location>
</feature>
<keyword evidence="1" id="KW-0805">Transcription regulation</keyword>
<dbReference type="Proteomes" id="UP000073601">
    <property type="component" value="Unassembled WGS sequence"/>
</dbReference>
<dbReference type="PRINTS" id="PR00032">
    <property type="entry name" value="HTHARAC"/>
</dbReference>
<evidence type="ECO:0000313" key="6">
    <source>
        <dbReference type="Proteomes" id="UP000073601"/>
    </source>
</evidence>
<sequence>MVLNMDETANRTKMHHLAEKLERAREFIELNLDSDIDLDALSGVACLSKFHFHRQFSIRYGVNVATYVRLLRLKKSSYQLVYRPDISVTDIALDCRYENSESFSRAFRKVFGVSPSAFRQAPDWASWETHFDAIVRVRNEVYVNRTDFEVEIVDVPSITIAAMEHRDSPNRLGGTVGEFIEWRRANHCPPSKYRTFNLVFDDPDAVTDSSFRFDIGCELPERADLSDPHIKVKTIEGGRCAKIRFVGSTDAIGVAVRHLYSPWLEQSGEKLRDFPVFFERINLFPEVPEREMITDIYLPIQ</sequence>
<evidence type="ECO:0000259" key="4">
    <source>
        <dbReference type="PROSITE" id="PS01124"/>
    </source>
</evidence>
<dbReference type="OrthoDB" id="282744at2"/>
<dbReference type="SMART" id="SM00342">
    <property type="entry name" value="HTH_ARAC"/>
    <property type="match status" value="1"/>
</dbReference>
<evidence type="ECO:0000256" key="3">
    <source>
        <dbReference type="ARBA" id="ARBA00023163"/>
    </source>
</evidence>
<dbReference type="InterPro" id="IPR010499">
    <property type="entry name" value="AraC_E-bd"/>
</dbReference>
<dbReference type="InterPro" id="IPR020449">
    <property type="entry name" value="Tscrpt_reg_AraC-type_HTH"/>
</dbReference>
<dbReference type="GO" id="GO:0003700">
    <property type="term" value="F:DNA-binding transcription factor activity"/>
    <property type="evidence" value="ECO:0007669"/>
    <property type="project" value="InterPro"/>
</dbReference>
<dbReference type="EMBL" id="FIZY01000049">
    <property type="protein sequence ID" value="CZF86004.1"/>
    <property type="molecule type" value="Genomic_DNA"/>
</dbReference>
<dbReference type="Pfam" id="PF12833">
    <property type="entry name" value="HTH_18"/>
    <property type="match status" value="1"/>
</dbReference>
<dbReference type="GO" id="GO:0043565">
    <property type="term" value="F:sequence-specific DNA binding"/>
    <property type="evidence" value="ECO:0007669"/>
    <property type="project" value="InterPro"/>
</dbReference>
<accession>A0A128FI69</accession>
<dbReference type="PANTHER" id="PTHR40055">
    <property type="entry name" value="TRANSCRIPTIONAL REGULATOR YGIV-RELATED"/>
    <property type="match status" value="1"/>
</dbReference>
<dbReference type="PANTHER" id="PTHR40055:SF1">
    <property type="entry name" value="TRANSCRIPTIONAL REGULATOR YGIV-RELATED"/>
    <property type="match status" value="1"/>
</dbReference>
<dbReference type="InterPro" id="IPR011256">
    <property type="entry name" value="Reg_factor_effector_dom_sf"/>
</dbReference>
<reference evidence="6" key="1">
    <citation type="submission" date="2016-02" db="EMBL/GenBank/DDBJ databases">
        <authorList>
            <person name="Rodrigo-Torres Lidia"/>
            <person name="Arahal R.David."/>
        </authorList>
    </citation>
    <scope>NUCLEOTIDE SEQUENCE [LARGE SCALE GENOMIC DNA]</scope>
    <source>
        <strain evidence="6">CECT 8713</strain>
    </source>
</reference>
<dbReference type="Gene3D" id="3.20.80.10">
    <property type="entry name" value="Regulatory factor, effector binding domain"/>
    <property type="match status" value="1"/>
</dbReference>
<dbReference type="InterPro" id="IPR029442">
    <property type="entry name" value="GyrI-like"/>
</dbReference>
<dbReference type="InterPro" id="IPR050908">
    <property type="entry name" value="SmbC-like"/>
</dbReference>
<dbReference type="Gene3D" id="1.10.10.60">
    <property type="entry name" value="Homeodomain-like"/>
    <property type="match status" value="2"/>
</dbReference>
<organism evidence="5 6">
    <name type="scientific">Grimontia marina</name>
    <dbReference type="NCBI Taxonomy" id="646534"/>
    <lineage>
        <taxon>Bacteria</taxon>
        <taxon>Pseudomonadati</taxon>
        <taxon>Pseudomonadota</taxon>
        <taxon>Gammaproteobacteria</taxon>
        <taxon>Vibrionales</taxon>
        <taxon>Vibrionaceae</taxon>
        <taxon>Grimontia</taxon>
    </lineage>
</organism>
<keyword evidence="3" id="KW-0804">Transcription</keyword>
<dbReference type="InterPro" id="IPR018062">
    <property type="entry name" value="HTH_AraC-typ_CS"/>
</dbReference>
<dbReference type="SMART" id="SM00871">
    <property type="entry name" value="AraC_E_bind"/>
    <property type="match status" value="1"/>
</dbReference>
<dbReference type="SUPFAM" id="SSF55136">
    <property type="entry name" value="Probable bacterial effector-binding domain"/>
    <property type="match status" value="1"/>
</dbReference>
<evidence type="ECO:0000313" key="5">
    <source>
        <dbReference type="EMBL" id="CZF86004.1"/>
    </source>
</evidence>
<keyword evidence="2" id="KW-0238">DNA-binding</keyword>
<keyword evidence="6" id="KW-1185">Reference proteome</keyword>
<dbReference type="InterPro" id="IPR018060">
    <property type="entry name" value="HTH_AraC"/>
</dbReference>
<dbReference type="PROSITE" id="PS01124">
    <property type="entry name" value="HTH_ARAC_FAMILY_2"/>
    <property type="match status" value="1"/>
</dbReference>
<dbReference type="SUPFAM" id="SSF46689">
    <property type="entry name" value="Homeodomain-like"/>
    <property type="match status" value="2"/>
</dbReference>